<dbReference type="SMART" id="SM00248">
    <property type="entry name" value="ANK"/>
    <property type="match status" value="2"/>
</dbReference>
<dbReference type="InterPro" id="IPR036770">
    <property type="entry name" value="Ankyrin_rpt-contain_sf"/>
</dbReference>
<evidence type="ECO:0000256" key="2">
    <source>
        <dbReference type="ARBA" id="ARBA00023043"/>
    </source>
</evidence>
<proteinExistence type="predicted"/>
<dbReference type="PANTHER" id="PTHR24171">
    <property type="entry name" value="ANKYRIN REPEAT DOMAIN-CONTAINING PROTEIN 39-RELATED"/>
    <property type="match status" value="1"/>
</dbReference>
<dbReference type="EMBL" id="ML733623">
    <property type="protein sequence ID" value="KAB8213383.1"/>
    <property type="molecule type" value="Genomic_DNA"/>
</dbReference>
<dbReference type="PROSITE" id="PS50088">
    <property type="entry name" value="ANK_REPEAT"/>
    <property type="match status" value="2"/>
</dbReference>
<dbReference type="AlphaFoldDB" id="A0A5N6E9D1"/>
<sequence length="61" mass="6263">MQQVALRAAAQGGHIDIAKLLLDKGADVNAAAYDGMTALQAASRGGNFVLINLLLERGAKA</sequence>
<dbReference type="InterPro" id="IPR002110">
    <property type="entry name" value="Ankyrin_rpt"/>
</dbReference>
<evidence type="ECO:0000256" key="1">
    <source>
        <dbReference type="ARBA" id="ARBA00022737"/>
    </source>
</evidence>
<feature type="repeat" description="ANK" evidence="3">
    <location>
        <begin position="1"/>
        <end position="33"/>
    </location>
</feature>
<dbReference type="Pfam" id="PF13637">
    <property type="entry name" value="Ank_4"/>
    <property type="match status" value="1"/>
</dbReference>
<dbReference type="SUPFAM" id="SSF48403">
    <property type="entry name" value="Ankyrin repeat"/>
    <property type="match status" value="1"/>
</dbReference>
<evidence type="ECO:0000313" key="5">
    <source>
        <dbReference type="Proteomes" id="UP000326799"/>
    </source>
</evidence>
<name>A0A5N6E9D1_9EURO</name>
<evidence type="ECO:0000313" key="4">
    <source>
        <dbReference type="EMBL" id="KAB8213383.1"/>
    </source>
</evidence>
<keyword evidence="1" id="KW-0677">Repeat</keyword>
<keyword evidence="5" id="KW-1185">Reference proteome</keyword>
<evidence type="ECO:0000256" key="3">
    <source>
        <dbReference type="PROSITE-ProRule" id="PRU00023"/>
    </source>
</evidence>
<accession>A0A5N6E9D1</accession>
<dbReference type="Gene3D" id="1.25.40.20">
    <property type="entry name" value="Ankyrin repeat-containing domain"/>
    <property type="match status" value="1"/>
</dbReference>
<reference evidence="4 5" key="1">
    <citation type="submission" date="2019-04" db="EMBL/GenBank/DDBJ databases">
        <title>Fungal friends and foes A comparative genomics study of 23 Aspergillus species from section Flavi.</title>
        <authorList>
            <consortium name="DOE Joint Genome Institute"/>
            <person name="Kjaerbolling I."/>
            <person name="Vesth T.C."/>
            <person name="Frisvad J.C."/>
            <person name="Nybo J.L."/>
            <person name="Theobald S."/>
            <person name="Kildgaard S."/>
            <person name="Petersen T.I."/>
            <person name="Kuo A."/>
            <person name="Sato A."/>
            <person name="Lyhne E.K."/>
            <person name="Kogle M.E."/>
            <person name="Wiebenga A."/>
            <person name="Kun R.S."/>
            <person name="Lubbers R.J."/>
            <person name="Makela M.R."/>
            <person name="Barry K."/>
            <person name="Chovatia M."/>
            <person name="Clum A."/>
            <person name="Daum C."/>
            <person name="Haridas S."/>
            <person name="He G."/>
            <person name="LaButti K."/>
            <person name="Lipzen A."/>
            <person name="Mondo S."/>
            <person name="Pangilinan J."/>
            <person name="Riley R."/>
            <person name="Salamov A."/>
            <person name="Simmons B.A."/>
            <person name="Magnuson J.K."/>
            <person name="Henrissat B."/>
            <person name="Mortensen U.H."/>
            <person name="Larsen T.O."/>
            <person name="De vries R.P."/>
            <person name="Grigoriev I.V."/>
            <person name="Machida M."/>
            <person name="Baker S.E."/>
            <person name="Andersen M.R."/>
        </authorList>
    </citation>
    <scope>NUCLEOTIDE SEQUENCE [LARGE SCALE GENOMIC DNA]</scope>
    <source>
        <strain evidence="4 5">CBS 126849</strain>
    </source>
</reference>
<dbReference type="PROSITE" id="PS50297">
    <property type="entry name" value="ANK_REP_REGION"/>
    <property type="match status" value="2"/>
</dbReference>
<organism evidence="4 5">
    <name type="scientific">Aspergillus novoparasiticus</name>
    <dbReference type="NCBI Taxonomy" id="986946"/>
    <lineage>
        <taxon>Eukaryota</taxon>
        <taxon>Fungi</taxon>
        <taxon>Dikarya</taxon>
        <taxon>Ascomycota</taxon>
        <taxon>Pezizomycotina</taxon>
        <taxon>Eurotiomycetes</taxon>
        <taxon>Eurotiomycetidae</taxon>
        <taxon>Eurotiales</taxon>
        <taxon>Aspergillaceae</taxon>
        <taxon>Aspergillus</taxon>
        <taxon>Aspergillus subgen. Circumdati</taxon>
    </lineage>
</organism>
<gene>
    <name evidence="4" type="ORF">BDV33DRAFT_184873</name>
</gene>
<keyword evidence="2 3" id="KW-0040">ANK repeat</keyword>
<dbReference type="Proteomes" id="UP000326799">
    <property type="component" value="Unassembled WGS sequence"/>
</dbReference>
<protein>
    <submittedName>
        <fullName evidence="4">Ankyrin repeat-containing domain protein</fullName>
    </submittedName>
</protein>
<feature type="repeat" description="ANK" evidence="3">
    <location>
        <begin position="34"/>
        <end position="61"/>
    </location>
</feature>